<protein>
    <recommendedName>
        <fullName evidence="1">GH64 domain-containing protein</fullName>
    </recommendedName>
</protein>
<dbReference type="Gene3D" id="2.60.110.10">
    <property type="entry name" value="Thaumatin"/>
    <property type="match status" value="1"/>
</dbReference>
<dbReference type="InterPro" id="IPR037176">
    <property type="entry name" value="Osmotin/thaumatin-like_sf"/>
</dbReference>
<evidence type="ECO:0000313" key="2">
    <source>
        <dbReference type="EMBL" id="QDT74923.1"/>
    </source>
</evidence>
<reference evidence="2 3" key="1">
    <citation type="submission" date="2019-02" db="EMBL/GenBank/DDBJ databases">
        <title>Deep-cultivation of Planctomycetes and their phenomic and genomic characterization uncovers novel biology.</title>
        <authorList>
            <person name="Wiegand S."/>
            <person name="Jogler M."/>
            <person name="Boedeker C."/>
            <person name="Pinto D."/>
            <person name="Vollmers J."/>
            <person name="Rivas-Marin E."/>
            <person name="Kohn T."/>
            <person name="Peeters S.H."/>
            <person name="Heuer A."/>
            <person name="Rast P."/>
            <person name="Oberbeckmann S."/>
            <person name="Bunk B."/>
            <person name="Jeske O."/>
            <person name="Meyerdierks A."/>
            <person name="Storesund J.E."/>
            <person name="Kallscheuer N."/>
            <person name="Luecker S."/>
            <person name="Lage O.M."/>
            <person name="Pohl T."/>
            <person name="Merkel B.J."/>
            <person name="Hornburger P."/>
            <person name="Mueller R.-W."/>
            <person name="Bruemmer F."/>
            <person name="Labrenz M."/>
            <person name="Spormann A.M."/>
            <person name="Op den Camp H."/>
            <person name="Overmann J."/>
            <person name="Amann R."/>
            <person name="Jetten M.S.M."/>
            <person name="Mascher T."/>
            <person name="Medema M.H."/>
            <person name="Devos D.P."/>
            <person name="Kaster A.-K."/>
            <person name="Ovreas L."/>
            <person name="Rohde M."/>
            <person name="Galperin M.Y."/>
            <person name="Jogler C."/>
        </authorList>
    </citation>
    <scope>NUCLEOTIDE SEQUENCE [LARGE SCALE GENOMIC DNA]</scope>
    <source>
        <strain evidence="2 3">I41</strain>
    </source>
</reference>
<dbReference type="Gene3D" id="2.40.30.180">
    <property type="entry name" value="Ubiquitin-activating enzyme E1, FCCH domain"/>
    <property type="match status" value="2"/>
</dbReference>
<gene>
    <name evidence="2" type="ORF">I41_41270</name>
</gene>
<dbReference type="OrthoDB" id="9757947at2"/>
<feature type="domain" description="GH64" evidence="1">
    <location>
        <begin position="331"/>
        <end position="1053"/>
    </location>
</feature>
<evidence type="ECO:0000259" key="1">
    <source>
        <dbReference type="PROSITE" id="PS52006"/>
    </source>
</evidence>
<dbReference type="RefSeq" id="WP_145434637.1">
    <property type="nucleotide sequence ID" value="NZ_CP036339.1"/>
</dbReference>
<keyword evidence="3" id="KW-1185">Reference proteome</keyword>
<dbReference type="Pfam" id="PF16483">
    <property type="entry name" value="Glyco_hydro_64"/>
    <property type="match status" value="1"/>
</dbReference>
<proteinExistence type="predicted"/>
<sequence>MSLRRQRHSFANPQRRFLQIETLEPRQMLSGNPVVIPIVSGTTYSFKDADNTSVRIKLTGAGSGQLTLTNGLATGGAIDTLTISGTTAKSQLVITASGGGDGYSTINSLVVGQNPGSGEILKQFTGSGINVSPGGLLQFYGSVGSITIDDLGSGAAVNVTGGISKRFTADEFDANSSINVAGTLASLNVQTIDAGVDVVANQLTKITVGNSMTGANVNVGSGGINSAFFQNLISSNVWTSGNILTATIQASSTGSALAANRAPGSDNVFGTLDDFTINAANAANASIGPVTLNGAVGTGSNALQLISTGTVGAVTVPAMQPQPDVIDQAISQFIPLEIAQAVANATGYGDDDVWIAVFGQEIVTPGPGQVPGIGTTYFLDAANLNTAGASGQPTPIPISTATLNVGLNTPDLAILPSSTIATWANASSPWGSNLQLPVPQPGNQYTGRIVISVGAPIQAQVVASNGTVAAPSASSSTDPSTGTFYDFLEFTVTNSASGVPSLDVDTSQVDSFGLPMTLQFFQDVLAQNPFNVNFTGNTATSSKTVNGLSSVAGLKVGQIVTGAGIPAGAIIDAVGTSSITLSLAASATATGVSLSALNGGPVGVDGTRNEILDGGNANSLLTFLNDQLTAGNEGARPFLQSAAPFEIAGAIPINGATASGSLIVYTDSTVGLTNGDSVSISGVLGTTAANGVFAVSNVTANSFQLVGATSNGAYVSGGAWSMAITGASNPGAGPGNPIVITASSTGNLQNGDLVEITGVQGNTNANGFFFVSNVTATTFTLVGSDGSGATYTTGGTWRVFDSGPRLVSPKDVVEGLSSAASLNQLNNYFNEAIDDFFLQYLPATEQNAMGTNGGGQTFSIVSNASGSNLTYTGTVKNLGTSFGYGLFLTTPTSQLPFVIFYPFTTANTPSGYTPQFTTVAPQPWLTTAGLEGQSASQMVFACDGYFADNTFRAAYYGLSTGWSTVLGDLEDSIASAFNRGIALEAPGTWGDRSTWFQQGNGQAGKYNYWVQYWHESGLAVNDLAYAFPYDDKYGSSTNLNVSQVGLARVLLNTWSNLQQPTTTTFLNFPASAQQQGQITLTANAGPPLNPNPMEGTITFFIDGVAINSNDFSSSPPQQPTPVDGSGNATITATLPALSSGSTTHTYIVTAVYSGDQYTAPSIAYQPLKLVGVNGDFLMTVNPDQAALGASVNVSATLPGSTFNGAVALSIAHSDGTGSQALSTTNVTSSNWNANVTIPTNLLTFTGDLTMNGNLIQNVSSVVDLLEGQTITNANFTGAPTITAITPPSLNLSQAALKTGTVTFLSNGVQFTATAIENQTTLTGLNSLAGLAANVAITQVTGNSELLQPGTTVVSLVQGSVQVNGNAQHAATGVTITSNGAGAIFPVTAVFTPTSGGPFTANMGFQGPVLP</sequence>
<name>A0A517U2U3_9BACT</name>
<dbReference type="PROSITE" id="PS52006">
    <property type="entry name" value="GH64"/>
    <property type="match status" value="1"/>
</dbReference>
<dbReference type="KEGG" id="llh:I41_41270"/>
<organism evidence="2 3">
    <name type="scientific">Lacipirellula limnantheis</name>
    <dbReference type="NCBI Taxonomy" id="2528024"/>
    <lineage>
        <taxon>Bacteria</taxon>
        <taxon>Pseudomonadati</taxon>
        <taxon>Planctomycetota</taxon>
        <taxon>Planctomycetia</taxon>
        <taxon>Pirellulales</taxon>
        <taxon>Lacipirellulaceae</taxon>
        <taxon>Lacipirellula</taxon>
    </lineage>
</organism>
<dbReference type="InterPro" id="IPR042302">
    <property type="entry name" value="E1_FCCH_sf"/>
</dbReference>
<dbReference type="InterPro" id="IPR032477">
    <property type="entry name" value="Glyco_hydro_64"/>
</dbReference>
<dbReference type="Proteomes" id="UP000317909">
    <property type="component" value="Chromosome"/>
</dbReference>
<dbReference type="EMBL" id="CP036339">
    <property type="protein sequence ID" value="QDT74923.1"/>
    <property type="molecule type" value="Genomic_DNA"/>
</dbReference>
<evidence type="ECO:0000313" key="3">
    <source>
        <dbReference type="Proteomes" id="UP000317909"/>
    </source>
</evidence>
<accession>A0A517U2U3</accession>